<dbReference type="GO" id="GO:0016020">
    <property type="term" value="C:membrane"/>
    <property type="evidence" value="ECO:0007669"/>
    <property type="project" value="TreeGrafter"/>
</dbReference>
<dbReference type="Gene3D" id="3.20.20.80">
    <property type="entry name" value="Glycosidases"/>
    <property type="match status" value="1"/>
</dbReference>
<evidence type="ECO:0000256" key="4">
    <source>
        <dbReference type="ARBA" id="ARBA00022801"/>
    </source>
</evidence>
<evidence type="ECO:0000259" key="5">
    <source>
        <dbReference type="Pfam" id="PF00728"/>
    </source>
</evidence>
<evidence type="ECO:0000256" key="2">
    <source>
        <dbReference type="ARBA" id="ARBA00006285"/>
    </source>
</evidence>
<reference evidence="7" key="1">
    <citation type="submission" date="2024-02" db="UniProtKB">
        <authorList>
            <consortium name="WormBaseParasite"/>
        </authorList>
    </citation>
    <scope>IDENTIFICATION</scope>
</reference>
<feature type="domain" description="Glycoside hydrolase family 20 catalytic" evidence="5">
    <location>
        <begin position="10"/>
        <end position="126"/>
    </location>
</feature>
<proteinExistence type="inferred from homology"/>
<comment type="catalytic activity">
    <reaction evidence="1">
        <text>Hydrolysis of terminal non-reducing N-acetyl-D-hexosamine residues in N-acetyl-beta-D-hexosaminides.</text>
        <dbReference type="EC" id="3.2.1.52"/>
    </reaction>
</comment>
<dbReference type="PRINTS" id="PR00738">
    <property type="entry name" value="GLHYDRLASE20"/>
</dbReference>
<dbReference type="InterPro" id="IPR015883">
    <property type="entry name" value="Glyco_hydro_20_cat"/>
</dbReference>
<dbReference type="GO" id="GO:0006689">
    <property type="term" value="P:ganglioside catabolic process"/>
    <property type="evidence" value="ECO:0007669"/>
    <property type="project" value="TreeGrafter"/>
</dbReference>
<dbReference type="WBParaSite" id="MBELARI_LOCUS17921">
    <property type="protein sequence ID" value="MBELARI_LOCUS17921"/>
    <property type="gene ID" value="MBELARI_LOCUS17921"/>
</dbReference>
<dbReference type="InterPro" id="IPR017853">
    <property type="entry name" value="GH"/>
</dbReference>
<sequence length="180" mass="20939">MHFSLRDMPKKKFIVWQEVVNMGIKLPKGVVAHIWTGNRSELAKNLTSQGFYTILSECWYLDHISWDIDYQSYYKCDPQDFDGSDAQKRMVLGGEAAMWGEMVDATNAIQRIFPRTSAVAEKLWSNGEFTKQDPEIIWPRLSEMQCRMVRRGYPAQPGYGPGYCEVEYEPNLPNWDQEKI</sequence>
<dbReference type="GO" id="GO:0005764">
    <property type="term" value="C:lysosome"/>
    <property type="evidence" value="ECO:0007669"/>
    <property type="project" value="TreeGrafter"/>
</dbReference>
<dbReference type="EC" id="3.2.1.52" evidence="3"/>
<keyword evidence="6" id="KW-1185">Reference proteome</keyword>
<dbReference type="SUPFAM" id="SSF51445">
    <property type="entry name" value="(Trans)glycosidases"/>
    <property type="match status" value="1"/>
</dbReference>
<dbReference type="GO" id="GO:0004563">
    <property type="term" value="F:beta-N-acetylhexosaminidase activity"/>
    <property type="evidence" value="ECO:0007669"/>
    <property type="project" value="UniProtKB-EC"/>
</dbReference>
<dbReference type="GO" id="GO:0030203">
    <property type="term" value="P:glycosaminoglycan metabolic process"/>
    <property type="evidence" value="ECO:0007669"/>
    <property type="project" value="TreeGrafter"/>
</dbReference>
<name>A0AAF3EUR1_9BILA</name>
<evidence type="ECO:0000256" key="1">
    <source>
        <dbReference type="ARBA" id="ARBA00001231"/>
    </source>
</evidence>
<dbReference type="AlphaFoldDB" id="A0AAF3EUR1"/>
<keyword evidence="4" id="KW-0378">Hydrolase</keyword>
<dbReference type="GO" id="GO:0005975">
    <property type="term" value="P:carbohydrate metabolic process"/>
    <property type="evidence" value="ECO:0007669"/>
    <property type="project" value="InterPro"/>
</dbReference>
<evidence type="ECO:0000256" key="3">
    <source>
        <dbReference type="ARBA" id="ARBA00012663"/>
    </source>
</evidence>
<protein>
    <recommendedName>
        <fullName evidence="3">beta-N-acetylhexosaminidase</fullName>
        <ecNumber evidence="3">3.2.1.52</ecNumber>
    </recommendedName>
</protein>
<organism evidence="6 7">
    <name type="scientific">Mesorhabditis belari</name>
    <dbReference type="NCBI Taxonomy" id="2138241"/>
    <lineage>
        <taxon>Eukaryota</taxon>
        <taxon>Metazoa</taxon>
        <taxon>Ecdysozoa</taxon>
        <taxon>Nematoda</taxon>
        <taxon>Chromadorea</taxon>
        <taxon>Rhabditida</taxon>
        <taxon>Rhabditina</taxon>
        <taxon>Rhabditomorpha</taxon>
        <taxon>Rhabditoidea</taxon>
        <taxon>Rhabditidae</taxon>
        <taxon>Mesorhabditinae</taxon>
        <taxon>Mesorhabditis</taxon>
    </lineage>
</organism>
<dbReference type="Pfam" id="PF00728">
    <property type="entry name" value="Glyco_hydro_20"/>
    <property type="match status" value="1"/>
</dbReference>
<dbReference type="PANTHER" id="PTHR22600:SF21">
    <property type="entry name" value="BETA-HEXOSAMINIDASE A"/>
    <property type="match status" value="1"/>
</dbReference>
<evidence type="ECO:0000313" key="7">
    <source>
        <dbReference type="WBParaSite" id="MBELARI_LOCUS17921"/>
    </source>
</evidence>
<dbReference type="PANTHER" id="PTHR22600">
    <property type="entry name" value="BETA-HEXOSAMINIDASE"/>
    <property type="match status" value="1"/>
</dbReference>
<dbReference type="Proteomes" id="UP000887575">
    <property type="component" value="Unassembled WGS sequence"/>
</dbReference>
<evidence type="ECO:0000313" key="6">
    <source>
        <dbReference type="Proteomes" id="UP000887575"/>
    </source>
</evidence>
<dbReference type="InterPro" id="IPR025705">
    <property type="entry name" value="Beta_hexosaminidase_sua/sub"/>
</dbReference>
<comment type="similarity">
    <text evidence="2">Belongs to the glycosyl hydrolase 20 family.</text>
</comment>
<accession>A0AAF3EUR1</accession>